<keyword evidence="1" id="KW-0245">EGF-like domain</keyword>
<dbReference type="CDD" id="cd00054">
    <property type="entry name" value="EGF_CA"/>
    <property type="match status" value="1"/>
</dbReference>
<evidence type="ECO:0000313" key="4">
    <source>
        <dbReference type="EMBL" id="CAF4961405.1"/>
    </source>
</evidence>
<organism evidence="3 5">
    <name type="scientific">Rotaria socialis</name>
    <dbReference type="NCBI Taxonomy" id="392032"/>
    <lineage>
        <taxon>Eukaryota</taxon>
        <taxon>Metazoa</taxon>
        <taxon>Spiralia</taxon>
        <taxon>Gnathifera</taxon>
        <taxon>Rotifera</taxon>
        <taxon>Eurotatoria</taxon>
        <taxon>Bdelloidea</taxon>
        <taxon>Philodinida</taxon>
        <taxon>Philodinidae</taxon>
        <taxon>Rotaria</taxon>
    </lineage>
</organism>
<evidence type="ECO:0000313" key="3">
    <source>
        <dbReference type="EMBL" id="CAF4950502.1"/>
    </source>
</evidence>
<dbReference type="PROSITE" id="PS50026">
    <property type="entry name" value="EGF_3"/>
    <property type="match status" value="1"/>
</dbReference>
<dbReference type="AlphaFoldDB" id="A0A821XUJ6"/>
<dbReference type="InterPro" id="IPR000742">
    <property type="entry name" value="EGF"/>
</dbReference>
<keyword evidence="5" id="KW-1185">Reference proteome</keyword>
<evidence type="ECO:0000313" key="5">
    <source>
        <dbReference type="Proteomes" id="UP000663873"/>
    </source>
</evidence>
<dbReference type="Proteomes" id="UP000663873">
    <property type="component" value="Unassembled WGS sequence"/>
</dbReference>
<dbReference type="Gene3D" id="2.10.25.10">
    <property type="entry name" value="Laminin"/>
    <property type="match status" value="1"/>
</dbReference>
<feature type="domain" description="EGF-like" evidence="2">
    <location>
        <begin position="5"/>
        <end position="45"/>
    </location>
</feature>
<feature type="disulfide bond" evidence="1">
    <location>
        <begin position="16"/>
        <end position="33"/>
    </location>
</feature>
<proteinExistence type="predicted"/>
<accession>A0A821XUJ6</accession>
<feature type="disulfide bond" evidence="1">
    <location>
        <begin position="35"/>
        <end position="44"/>
    </location>
</feature>
<evidence type="ECO:0000259" key="2">
    <source>
        <dbReference type="PROSITE" id="PS50026"/>
    </source>
</evidence>
<name>A0A821XUJ6_9BILA</name>
<evidence type="ECO:0000256" key="1">
    <source>
        <dbReference type="PROSITE-ProRule" id="PRU00076"/>
    </source>
</evidence>
<comment type="caution">
    <text evidence="3">The sequence shown here is derived from an EMBL/GenBank/DDBJ whole genome shotgun (WGS) entry which is preliminary data.</text>
</comment>
<protein>
    <recommendedName>
        <fullName evidence="2">EGF-like domain-containing protein</fullName>
    </recommendedName>
</protein>
<comment type="caution">
    <text evidence="1">Lacks conserved residue(s) required for the propagation of feature annotation.</text>
</comment>
<dbReference type="EMBL" id="CAJOBP010095654">
    <property type="protein sequence ID" value="CAF4961405.1"/>
    <property type="molecule type" value="Genomic_DNA"/>
</dbReference>
<dbReference type="SUPFAM" id="SSF57196">
    <property type="entry name" value="EGF/Laminin"/>
    <property type="match status" value="1"/>
</dbReference>
<dbReference type="EMBL" id="CAJOBP010091976">
    <property type="protein sequence ID" value="CAF4950502.1"/>
    <property type="molecule type" value="Genomic_DNA"/>
</dbReference>
<feature type="non-terminal residue" evidence="3">
    <location>
        <position position="1"/>
    </location>
</feature>
<gene>
    <name evidence="3" type="ORF">UJA718_LOCUS47733</name>
    <name evidence="4" type="ORF">UJA718_LOCUS48267</name>
</gene>
<reference evidence="3" key="1">
    <citation type="submission" date="2021-02" db="EMBL/GenBank/DDBJ databases">
        <authorList>
            <person name="Nowell W R."/>
        </authorList>
    </citation>
    <scope>NUCLEOTIDE SEQUENCE</scope>
</reference>
<keyword evidence="1" id="KW-1015">Disulfide bond</keyword>
<sequence length="54" mass="6038">MFILAIDRCYNNSGGCGKYGTCVNIPLMNSYKCRCRFLYSGDRCDGWSSQGLQA</sequence>
<dbReference type="PROSITE" id="PS00022">
    <property type="entry name" value="EGF_1"/>
    <property type="match status" value="1"/>
</dbReference>